<gene>
    <name evidence="2" type="ORF">A9F13_08g01199</name>
</gene>
<dbReference type="Proteomes" id="UP000195602">
    <property type="component" value="Unassembled WGS sequence"/>
</dbReference>
<feature type="compositionally biased region" description="Polar residues" evidence="1">
    <location>
        <begin position="1"/>
        <end position="34"/>
    </location>
</feature>
<feature type="compositionally biased region" description="Low complexity" evidence="1">
    <location>
        <begin position="39"/>
        <end position="50"/>
    </location>
</feature>
<dbReference type="KEGG" id="clus:A9F13_08g01199"/>
<evidence type="ECO:0000256" key="1">
    <source>
        <dbReference type="SAM" id="MobiDB-lite"/>
    </source>
</evidence>
<reference evidence="2 3" key="1">
    <citation type="submission" date="2017-04" db="EMBL/GenBank/DDBJ databases">
        <title>Draft genome of the yeast Clavispora lusitaniae type strain CBS 6936.</title>
        <authorList>
            <person name="Durrens P."/>
            <person name="Klopp C."/>
            <person name="Biteau N."/>
            <person name="Fitton-Ouhabi V."/>
            <person name="Dementhon K."/>
            <person name="Accoceberry I."/>
            <person name="Sherman D.J."/>
            <person name="Noel T."/>
        </authorList>
    </citation>
    <scope>NUCLEOTIDE SEQUENCE [LARGE SCALE GENOMIC DNA]</scope>
    <source>
        <strain evidence="2 3">CBS 6936</strain>
    </source>
</reference>
<accession>A0AA91PZS9</accession>
<evidence type="ECO:0000313" key="3">
    <source>
        <dbReference type="Proteomes" id="UP000195602"/>
    </source>
</evidence>
<feature type="region of interest" description="Disordered" evidence="1">
    <location>
        <begin position="1"/>
        <end position="61"/>
    </location>
</feature>
<proteinExistence type="predicted"/>
<dbReference type="AlphaFoldDB" id="A0AA91PZS9"/>
<evidence type="ECO:0000313" key="2">
    <source>
        <dbReference type="EMBL" id="OVF08422.1"/>
    </source>
</evidence>
<name>A0AA91PZS9_CLALS</name>
<dbReference type="EMBL" id="LYUB02000008">
    <property type="protein sequence ID" value="OVF08422.1"/>
    <property type="molecule type" value="Genomic_DNA"/>
</dbReference>
<feature type="compositionally biased region" description="Basic residues" evidence="1">
    <location>
        <begin position="51"/>
        <end position="60"/>
    </location>
</feature>
<comment type="caution">
    <text evidence="2">The sequence shown here is derived from an EMBL/GenBank/DDBJ whole genome shotgun (WGS) entry which is preliminary data.</text>
</comment>
<protein>
    <submittedName>
        <fullName evidence="2">Uncharacterized protein</fullName>
    </submittedName>
</protein>
<organism evidence="2 3">
    <name type="scientific">Clavispora lusitaniae</name>
    <name type="common">Candida lusitaniae</name>
    <dbReference type="NCBI Taxonomy" id="36911"/>
    <lineage>
        <taxon>Eukaryota</taxon>
        <taxon>Fungi</taxon>
        <taxon>Dikarya</taxon>
        <taxon>Ascomycota</taxon>
        <taxon>Saccharomycotina</taxon>
        <taxon>Pichiomycetes</taxon>
        <taxon>Metschnikowiaceae</taxon>
        <taxon>Clavispora</taxon>
    </lineage>
</organism>
<sequence length="382" mass="42483">MQSPISSRNPSQRAKTTSQVSTVGSPRSANTVSSVLRAKNSSSLNTLNTSKSRRKLAHQKSKLDLIDDTTLTSLPFPPPPPRAKLNRSNSSIGDFPSSSNFLLEPPLIPVRTSNSAFESLDCSTFSSSTFTVTEDPDECSDETDDPIVLVEDYLSDAVAERENTRRLMRKESLATFKQKYYSSRSPDSSCTDFHSVKRSLSDQEAANAGHLAEDLEAIFGKLPGTDKLKHCVFCDKPLYEISSIISNSDIDPQPKGKPAPRETYTEFVCWDCIHIYEQFVSELHEMETLSVSNTKPPPSEDIVEIFKSLRDSCGASAEMRPPKKQSRRAFSNDLLGRLHYLSSVSQRPAEASWLESLAAKLRWNRNIECISRTYPMGQASGR</sequence>